<feature type="region of interest" description="Disordered" evidence="1">
    <location>
        <begin position="1"/>
        <end position="195"/>
    </location>
</feature>
<dbReference type="OrthoDB" id="3253695at2759"/>
<feature type="compositionally biased region" description="Polar residues" evidence="1">
    <location>
        <begin position="1"/>
        <end position="11"/>
    </location>
</feature>
<reference evidence="3" key="2">
    <citation type="submission" date="2015-01" db="EMBL/GenBank/DDBJ databases">
        <title>Evolutionary Origins and Diversification of the Mycorrhizal Mutualists.</title>
        <authorList>
            <consortium name="DOE Joint Genome Institute"/>
            <consortium name="Mycorrhizal Genomics Consortium"/>
            <person name="Kohler A."/>
            <person name="Kuo A."/>
            <person name="Nagy L.G."/>
            <person name="Floudas D."/>
            <person name="Copeland A."/>
            <person name="Barry K.W."/>
            <person name="Cichocki N."/>
            <person name="Veneault-Fourrey C."/>
            <person name="LaButti K."/>
            <person name="Lindquist E.A."/>
            <person name="Lipzen A."/>
            <person name="Lundell T."/>
            <person name="Morin E."/>
            <person name="Murat C."/>
            <person name="Riley R."/>
            <person name="Ohm R."/>
            <person name="Sun H."/>
            <person name="Tunlid A."/>
            <person name="Henrissat B."/>
            <person name="Grigoriev I.V."/>
            <person name="Hibbett D.S."/>
            <person name="Martin F."/>
        </authorList>
    </citation>
    <scope>NUCLEOTIDE SEQUENCE [LARGE SCALE GENOMIC DNA]</scope>
    <source>
        <strain evidence="3">MUT 4182</strain>
    </source>
</reference>
<name>A0A0C3M121_9AGAM</name>
<accession>A0A0C3M121</accession>
<feature type="compositionally biased region" description="Pro residues" evidence="1">
    <location>
        <begin position="552"/>
        <end position="565"/>
    </location>
</feature>
<feature type="compositionally biased region" description="Low complexity" evidence="1">
    <location>
        <begin position="581"/>
        <end position="611"/>
    </location>
</feature>
<dbReference type="Proteomes" id="UP000054248">
    <property type="component" value="Unassembled WGS sequence"/>
</dbReference>
<dbReference type="AlphaFoldDB" id="A0A0C3M121"/>
<dbReference type="HOGENOM" id="CLU_441596_0_0_1"/>
<protein>
    <submittedName>
        <fullName evidence="2">Uncharacterized protein</fullName>
    </submittedName>
</protein>
<keyword evidence="3" id="KW-1185">Reference proteome</keyword>
<reference evidence="2 3" key="1">
    <citation type="submission" date="2014-04" db="EMBL/GenBank/DDBJ databases">
        <authorList>
            <consortium name="DOE Joint Genome Institute"/>
            <person name="Kuo A."/>
            <person name="Girlanda M."/>
            <person name="Perotto S."/>
            <person name="Kohler A."/>
            <person name="Nagy L.G."/>
            <person name="Floudas D."/>
            <person name="Copeland A."/>
            <person name="Barry K.W."/>
            <person name="Cichocki N."/>
            <person name="Veneault-Fourrey C."/>
            <person name="LaButti K."/>
            <person name="Lindquist E.A."/>
            <person name="Lipzen A."/>
            <person name="Lundell T."/>
            <person name="Morin E."/>
            <person name="Murat C."/>
            <person name="Sun H."/>
            <person name="Tunlid A."/>
            <person name="Henrissat B."/>
            <person name="Grigoriev I.V."/>
            <person name="Hibbett D.S."/>
            <person name="Martin F."/>
            <person name="Nordberg H.P."/>
            <person name="Cantor M.N."/>
            <person name="Hua S.X."/>
        </authorList>
    </citation>
    <scope>NUCLEOTIDE SEQUENCE [LARGE SCALE GENOMIC DNA]</scope>
    <source>
        <strain evidence="2 3">MUT 4182</strain>
    </source>
</reference>
<feature type="compositionally biased region" description="Basic and acidic residues" evidence="1">
    <location>
        <begin position="78"/>
        <end position="90"/>
    </location>
</feature>
<evidence type="ECO:0000313" key="3">
    <source>
        <dbReference type="Proteomes" id="UP000054248"/>
    </source>
</evidence>
<feature type="compositionally biased region" description="Pro residues" evidence="1">
    <location>
        <begin position="180"/>
        <end position="190"/>
    </location>
</feature>
<dbReference type="EMBL" id="KN823010">
    <property type="protein sequence ID" value="KIO27332.1"/>
    <property type="molecule type" value="Genomic_DNA"/>
</dbReference>
<feature type="region of interest" description="Disordered" evidence="1">
    <location>
        <begin position="549"/>
        <end position="619"/>
    </location>
</feature>
<evidence type="ECO:0000313" key="2">
    <source>
        <dbReference type="EMBL" id="KIO27332.1"/>
    </source>
</evidence>
<proteinExistence type="predicted"/>
<feature type="compositionally biased region" description="Low complexity" evidence="1">
    <location>
        <begin position="153"/>
        <end position="179"/>
    </location>
</feature>
<evidence type="ECO:0000256" key="1">
    <source>
        <dbReference type="SAM" id="MobiDB-lite"/>
    </source>
</evidence>
<gene>
    <name evidence="2" type="ORF">M407DRAFT_23375</name>
</gene>
<sequence length="619" mass="68208">MSYNPRRQQTAPIPASGSGARYPDSGYLYDTQASSPPRVDVPSFGTPLIRSEFSNRPPLSVNTRDHDYPDVTQARWRRSPDGDEPPHRQNSDTTVRVNAANATPYDRRRPSAAAAPNQNEWPAPPADLPARQASAGLVPGPPSAYAGSYRPHTASTISTASSTASSGSSSGRSFARQPTFNPPPGIPPNPDQSRPLEWENIFHPSFLPEIGNFDQDWNFTGLYTSHILFSQNSRVPPSKKLLVYDIKAQKSNQIKVRYDSAGLGPHGKYLLYRFTDEMSLYDVANSRTIKTASLRNLSRWAYNAIGFCLVDDSGKFWRWNFGDKLPPGLIFRLVDRAPRDRLRCLTTRDGAWNAIVATNKDRTQGDIHCYPSNNDESRIFSGVLAALTQSEVDGQTVTHIAVVKIESEEEVRDISFLYMTRTRQYATGMLTYVNPPNFPYLAAHKQLSFTIHQLGAPVPGVVHRVETRMPFEAVGGPPSAIFIDHELAVGVVLATPPGETYHALLFDLRSGTFFMKQSISKYAEDSWLVDDTGIFRERKGSVVQRLRIVPENLPPRPTTASPPPVVGGGFGRSPPMPTRLSPISPGYGPYGPQSAGPSSAQRKQSLPFSSSSPPPDFSR</sequence>
<organism evidence="2 3">
    <name type="scientific">Tulasnella calospora MUT 4182</name>
    <dbReference type="NCBI Taxonomy" id="1051891"/>
    <lineage>
        <taxon>Eukaryota</taxon>
        <taxon>Fungi</taxon>
        <taxon>Dikarya</taxon>
        <taxon>Basidiomycota</taxon>
        <taxon>Agaricomycotina</taxon>
        <taxon>Agaricomycetes</taxon>
        <taxon>Cantharellales</taxon>
        <taxon>Tulasnellaceae</taxon>
        <taxon>Tulasnella</taxon>
    </lineage>
</organism>